<reference evidence="3" key="1">
    <citation type="submission" date="2022-07" db="EMBL/GenBank/DDBJ databases">
        <title>Identification and characterization of Bacillus thuringiensis and other Bacillus cereus group isolates from spinach by whole genome sequencing.</title>
        <authorList>
            <person name="Zao X."/>
            <person name="Zervas A."/>
            <person name="Hendriks M."/>
            <person name="Rajkovic A."/>
            <person name="Van Overbeek L."/>
            <person name="Hendriksen N.B."/>
            <person name="Uyttendaele M."/>
        </authorList>
    </citation>
    <scope>NUCLEOTIDE SEQUENCE</scope>
    <source>
        <strain evidence="3">781001F-1</strain>
    </source>
</reference>
<keyword evidence="1" id="KW-0238">DNA-binding</keyword>
<proteinExistence type="predicted"/>
<feature type="domain" description="HTH cro/C1-type" evidence="2">
    <location>
        <begin position="5"/>
        <end position="59"/>
    </location>
</feature>
<name>A0AAW5L7W5_BACCE</name>
<dbReference type="AlphaFoldDB" id="A0AAW5L7W5"/>
<dbReference type="InterPro" id="IPR001387">
    <property type="entry name" value="Cro/C1-type_HTH"/>
</dbReference>
<evidence type="ECO:0000259" key="2">
    <source>
        <dbReference type="PROSITE" id="PS50943"/>
    </source>
</evidence>
<organism evidence="3 4">
    <name type="scientific">Bacillus cereus</name>
    <dbReference type="NCBI Taxonomy" id="1396"/>
    <lineage>
        <taxon>Bacteria</taxon>
        <taxon>Bacillati</taxon>
        <taxon>Bacillota</taxon>
        <taxon>Bacilli</taxon>
        <taxon>Bacillales</taxon>
        <taxon>Bacillaceae</taxon>
        <taxon>Bacillus</taxon>
        <taxon>Bacillus cereus group</taxon>
    </lineage>
</organism>
<evidence type="ECO:0000256" key="1">
    <source>
        <dbReference type="ARBA" id="ARBA00023125"/>
    </source>
</evidence>
<evidence type="ECO:0000313" key="4">
    <source>
        <dbReference type="Proteomes" id="UP001204643"/>
    </source>
</evidence>
<dbReference type="InterPro" id="IPR050807">
    <property type="entry name" value="TransReg_Diox_bact_type"/>
</dbReference>
<dbReference type="PROSITE" id="PS50943">
    <property type="entry name" value="HTH_CROC1"/>
    <property type="match status" value="1"/>
</dbReference>
<evidence type="ECO:0000313" key="3">
    <source>
        <dbReference type="EMBL" id="MCQ6289200.1"/>
    </source>
</evidence>
<dbReference type="Gene3D" id="1.10.260.40">
    <property type="entry name" value="lambda repressor-like DNA-binding domains"/>
    <property type="match status" value="1"/>
</dbReference>
<dbReference type="Proteomes" id="UP001204643">
    <property type="component" value="Unassembled WGS sequence"/>
</dbReference>
<protein>
    <submittedName>
        <fullName evidence="3">Helix-turn-helix transcriptional regulator</fullName>
    </submittedName>
</protein>
<comment type="caution">
    <text evidence="3">The sequence shown here is derived from an EMBL/GenBank/DDBJ whole genome shotgun (WGS) entry which is preliminary data.</text>
</comment>
<dbReference type="SUPFAM" id="SSF47413">
    <property type="entry name" value="lambda repressor-like DNA-binding domains"/>
    <property type="match status" value="1"/>
</dbReference>
<dbReference type="InterPro" id="IPR010982">
    <property type="entry name" value="Lambda_DNA-bd_dom_sf"/>
</dbReference>
<accession>A0AAW5L7W5</accession>
<dbReference type="RefSeq" id="WP_256425600.1">
    <property type="nucleotide sequence ID" value="NZ_JANHDY010000216.1"/>
</dbReference>
<gene>
    <name evidence="3" type="ORF">NPM19_32090</name>
</gene>
<dbReference type="PANTHER" id="PTHR46797:SF1">
    <property type="entry name" value="METHYLPHOSPHONATE SYNTHASE"/>
    <property type="match status" value="1"/>
</dbReference>
<dbReference type="GO" id="GO:0005829">
    <property type="term" value="C:cytosol"/>
    <property type="evidence" value="ECO:0007669"/>
    <property type="project" value="TreeGrafter"/>
</dbReference>
<dbReference type="PANTHER" id="PTHR46797">
    <property type="entry name" value="HTH-TYPE TRANSCRIPTIONAL REGULATOR"/>
    <property type="match status" value="1"/>
</dbReference>
<sequence>MRFKIKETRIKFGDTLQSLAEKINYDYSNLSKIERGVYTPTVDLLQKIATVYNVEICDLIVHSNVGSKKKLDIEDTVLLTYYTLNEEEISKEELMFLIQTLKIMRRTIKNIKRLNLELNFLKGK</sequence>
<dbReference type="EMBL" id="JANHEB010000168">
    <property type="protein sequence ID" value="MCQ6289200.1"/>
    <property type="molecule type" value="Genomic_DNA"/>
</dbReference>
<dbReference type="SMART" id="SM00530">
    <property type="entry name" value="HTH_XRE"/>
    <property type="match status" value="1"/>
</dbReference>
<dbReference type="CDD" id="cd00093">
    <property type="entry name" value="HTH_XRE"/>
    <property type="match status" value="1"/>
</dbReference>
<dbReference type="GO" id="GO:0003677">
    <property type="term" value="F:DNA binding"/>
    <property type="evidence" value="ECO:0007669"/>
    <property type="project" value="UniProtKB-KW"/>
</dbReference>
<dbReference type="Pfam" id="PF01381">
    <property type="entry name" value="HTH_3"/>
    <property type="match status" value="1"/>
</dbReference>
<dbReference type="GO" id="GO:0003700">
    <property type="term" value="F:DNA-binding transcription factor activity"/>
    <property type="evidence" value="ECO:0007669"/>
    <property type="project" value="TreeGrafter"/>
</dbReference>